<evidence type="ECO:0000259" key="2">
    <source>
        <dbReference type="PROSITE" id="PS50280"/>
    </source>
</evidence>
<dbReference type="SUPFAM" id="SSF82199">
    <property type="entry name" value="SET domain"/>
    <property type="match status" value="1"/>
</dbReference>
<accession>A0ABD3NEY3</accession>
<dbReference type="Pfam" id="PF00856">
    <property type="entry name" value="SET"/>
    <property type="match status" value="1"/>
</dbReference>
<dbReference type="PANTHER" id="PTHR35302">
    <property type="match status" value="1"/>
</dbReference>
<dbReference type="InterPro" id="IPR001214">
    <property type="entry name" value="SET_dom"/>
</dbReference>
<dbReference type="Proteomes" id="UP001530400">
    <property type="component" value="Unassembled WGS sequence"/>
</dbReference>
<reference evidence="3 4" key="1">
    <citation type="submission" date="2024-10" db="EMBL/GenBank/DDBJ databases">
        <title>Updated reference genomes for cyclostephanoid diatoms.</title>
        <authorList>
            <person name="Roberts W.R."/>
            <person name="Alverson A.J."/>
        </authorList>
    </citation>
    <scope>NUCLEOTIDE SEQUENCE [LARGE SCALE GENOMIC DNA]</scope>
    <source>
        <strain evidence="3 4">AJA010-31</strain>
    </source>
</reference>
<comment type="caution">
    <text evidence="3">The sequence shown here is derived from an EMBL/GenBank/DDBJ whole genome shotgun (WGS) entry which is preliminary data.</text>
</comment>
<protein>
    <recommendedName>
        <fullName evidence="2">SET domain-containing protein</fullName>
    </recommendedName>
</protein>
<evidence type="ECO:0000256" key="1">
    <source>
        <dbReference type="SAM" id="MobiDB-lite"/>
    </source>
</evidence>
<proteinExistence type="predicted"/>
<dbReference type="PROSITE" id="PS50280">
    <property type="entry name" value="SET"/>
    <property type="match status" value="1"/>
</dbReference>
<feature type="domain" description="SET" evidence="2">
    <location>
        <begin position="46"/>
        <end position="256"/>
    </location>
</feature>
<evidence type="ECO:0000313" key="4">
    <source>
        <dbReference type="Proteomes" id="UP001530400"/>
    </source>
</evidence>
<keyword evidence="4" id="KW-1185">Reference proteome</keyword>
<name>A0ABD3NEY3_9STRA</name>
<dbReference type="EMBL" id="JALLPJ020001236">
    <property type="protein sequence ID" value="KAL3773377.1"/>
    <property type="molecule type" value="Genomic_DNA"/>
</dbReference>
<dbReference type="InterPro" id="IPR021919">
    <property type="entry name" value="CCB1"/>
</dbReference>
<sequence>MVSLSARFFALSQFGGDGDVKRAISAFYTYLAWICWVRGSGGFVSDKIAFRHINDDPTAPRGVFAVQDIDDGETLAIIPWDLIIKSPERAAGKVHDRWSHDDCGVIEETLKAMTASEDDITPYGKYLLSQPLNYTVGFWTEAGQELFVNLTGGTLHQGGSNALPPTDIDDQLIGEFKKVCDGDVTDPMTVQAVMLVRARSDYEYMVPIYDMFNHDNGKYNIQHKFNPYTSPLEETGYGVITTRKINAGEELYNSYNRCNICDGYFDWFGTPEVFQHYGFVENYPQRWLFDLARVKVELTAQDDGQVKVKFLVPPSKRGIDVLSKELLRLNDFANKYQHKSYAELGMRGLEWNSMWEYYDAIHVALTYTTESTEPLVDDVWALGDDWWVQEGTTAEDEDEHYVLTALILLLSTQSIHCFAPPRSQFSLPSVLNDVTPHVSDFISTLLSSDALDVSSDAVSTLADPAAVSEASDSFSPTYSKASYYTTLALYVASFPGLWSQIKRSTTAKVKRKTYVSPGENAPEGGKELRQQAGEIMA</sequence>
<organism evidence="3 4">
    <name type="scientific">Cyclotella atomus</name>
    <dbReference type="NCBI Taxonomy" id="382360"/>
    <lineage>
        <taxon>Eukaryota</taxon>
        <taxon>Sar</taxon>
        <taxon>Stramenopiles</taxon>
        <taxon>Ochrophyta</taxon>
        <taxon>Bacillariophyta</taxon>
        <taxon>Coscinodiscophyceae</taxon>
        <taxon>Thalassiosirophycidae</taxon>
        <taxon>Stephanodiscales</taxon>
        <taxon>Stephanodiscaceae</taxon>
        <taxon>Cyclotella</taxon>
    </lineage>
</organism>
<dbReference type="PANTHER" id="PTHR35302:SF1">
    <property type="entry name" value="PROTEIN COFACTOR ASSEMBLY OF COMPLEX C SUBUNIT B CCB1, CHLOROPLASTIC"/>
    <property type="match status" value="1"/>
</dbReference>
<dbReference type="Gene3D" id="3.90.1410.10">
    <property type="entry name" value="set domain protein methyltransferase, domain 1"/>
    <property type="match status" value="1"/>
</dbReference>
<dbReference type="Pfam" id="PF12046">
    <property type="entry name" value="CCB1"/>
    <property type="match status" value="1"/>
</dbReference>
<evidence type="ECO:0000313" key="3">
    <source>
        <dbReference type="EMBL" id="KAL3773377.1"/>
    </source>
</evidence>
<dbReference type="CDD" id="cd10527">
    <property type="entry name" value="SET_LSMT"/>
    <property type="match status" value="1"/>
</dbReference>
<dbReference type="InterPro" id="IPR046341">
    <property type="entry name" value="SET_dom_sf"/>
</dbReference>
<dbReference type="AlphaFoldDB" id="A0ABD3NEY3"/>
<feature type="region of interest" description="Disordered" evidence="1">
    <location>
        <begin position="513"/>
        <end position="537"/>
    </location>
</feature>
<gene>
    <name evidence="3" type="ORF">ACHAWO_004946</name>
</gene>